<accession>A0A9Q9J1S8</accession>
<dbReference type="EMBL" id="CP096142">
    <property type="protein sequence ID" value="UXA67209.1"/>
    <property type="molecule type" value="Genomic_DNA"/>
</dbReference>
<evidence type="ECO:0000256" key="1">
    <source>
        <dbReference type="SAM" id="MobiDB-lite"/>
    </source>
</evidence>
<gene>
    <name evidence="2" type="ORF">M0D43_09845</name>
</gene>
<dbReference type="AlphaFoldDB" id="A0A9Q9J1S8"/>
<dbReference type="Proteomes" id="UP001058381">
    <property type="component" value="Chromosome"/>
</dbReference>
<name>A0A9Q9J1S8_9XANT</name>
<sequence length="87" mass="9603">MRRPRSSLHHQQTVWCDVLDLFANAWTPDGGEIQQTWAFGSTVAGAALSMTGALERPCTQRERDQRLQECVGTPYHGDVSPPPLPGN</sequence>
<dbReference type="RefSeq" id="WP_260808176.1">
    <property type="nucleotide sequence ID" value="NZ_CP096138.1"/>
</dbReference>
<protein>
    <submittedName>
        <fullName evidence="2">Uncharacterized protein</fullName>
    </submittedName>
</protein>
<organism evidence="2 3">
    <name type="scientific">Xanthomonas prunicola</name>
    <dbReference type="NCBI Taxonomy" id="2053930"/>
    <lineage>
        <taxon>Bacteria</taxon>
        <taxon>Pseudomonadati</taxon>
        <taxon>Pseudomonadota</taxon>
        <taxon>Gammaproteobacteria</taxon>
        <taxon>Lysobacterales</taxon>
        <taxon>Lysobacteraceae</taxon>
        <taxon>Xanthomonas</taxon>
    </lineage>
</organism>
<evidence type="ECO:0000313" key="3">
    <source>
        <dbReference type="Proteomes" id="UP001058381"/>
    </source>
</evidence>
<reference evidence="2" key="1">
    <citation type="submission" date="2022-04" db="EMBL/GenBank/DDBJ databases">
        <title>Xanthomonas prunicola pv. tritici, a pathogen causing a previously unreported foliar disease of wheat.</title>
        <authorList>
            <person name="Clavijo F."/>
            <person name="Curland R.D."/>
            <person name="Dill-Macky R."/>
            <person name="Pereyra S."/>
            <person name="Roman-Reyna V."/>
            <person name="Siri M.I."/>
        </authorList>
    </citation>
    <scope>NUCLEOTIDE SEQUENCE</scope>
    <source>
        <strain evidence="2">CIX249</strain>
    </source>
</reference>
<evidence type="ECO:0000313" key="2">
    <source>
        <dbReference type="EMBL" id="UXA67209.1"/>
    </source>
</evidence>
<proteinExistence type="predicted"/>
<feature type="compositionally biased region" description="Basic and acidic residues" evidence="1">
    <location>
        <begin position="58"/>
        <end position="67"/>
    </location>
</feature>
<dbReference type="GeneID" id="75151657"/>
<feature type="region of interest" description="Disordered" evidence="1">
    <location>
        <begin position="57"/>
        <end position="87"/>
    </location>
</feature>